<dbReference type="STRING" id="930131.SAMN05216389_1422"/>
<dbReference type="Proteomes" id="UP000198618">
    <property type="component" value="Unassembled WGS sequence"/>
</dbReference>
<keyword evidence="2" id="KW-1185">Reference proteome</keyword>
<dbReference type="OrthoDB" id="2464656at2"/>
<dbReference type="EMBL" id="FOHE01000042">
    <property type="protein sequence ID" value="SET85518.1"/>
    <property type="molecule type" value="Genomic_DNA"/>
</dbReference>
<sequence>MTIRDNQLYSLLCTVVSDGIKKAINVKNGRTYLPKPYKYPELSTFPQTGFPDLGEEFRDDRKPISYSSFFMRFGGSESEIKLEECEGYQEYYEYASETEYFIKRFKTEGEFNFLDSNIRRILIELIERYILEFGEENQFDPELFLEIYLPIEFALIEDELPVEIHIPILFIDFDFDKFKINDALSIEKMSDQMQKSRLDIKDFSRHVPVPLLSSATHSLVIKDLYSENDHYHKYGNTYTRPEAYPLPVIDNYFNAIRIVSGLKTGYCQLIALPKGWTYNYSSDLIPLKGTSIREYPYGFENYRWLQPVEKLTSETVEEVSSVFKGLQDVNDRKIEHATYRLKECYLRKNEEDAVIDAIIALETLLSDGDRGEITHKLALRAAFLLQKSPLIEHHPLEIFRNIKAIYSFRSAIVHGSTKISSKREIKVNDEVKIPALELAIEYVRNSILVLVQNPEYLVASKIDENLILTK</sequence>
<dbReference type="AlphaFoldDB" id="A0A1I0HNK5"/>
<reference evidence="1 2" key="1">
    <citation type="submission" date="2016-10" db="EMBL/GenBank/DDBJ databases">
        <authorList>
            <person name="de Groot N.N."/>
        </authorList>
    </citation>
    <scope>NUCLEOTIDE SEQUENCE [LARGE SCALE GENOMIC DNA]</scope>
    <source>
        <strain evidence="1 2">IBRC-M 10780</strain>
    </source>
</reference>
<evidence type="ECO:0000313" key="2">
    <source>
        <dbReference type="Proteomes" id="UP000198618"/>
    </source>
</evidence>
<organism evidence="1 2">
    <name type="scientific">Oceanobacillus limi</name>
    <dbReference type="NCBI Taxonomy" id="930131"/>
    <lineage>
        <taxon>Bacteria</taxon>
        <taxon>Bacillati</taxon>
        <taxon>Bacillota</taxon>
        <taxon>Bacilli</taxon>
        <taxon>Bacillales</taxon>
        <taxon>Bacillaceae</taxon>
        <taxon>Oceanobacillus</taxon>
    </lineage>
</organism>
<gene>
    <name evidence="1" type="ORF">SAMN05216389_1422</name>
</gene>
<accession>A0A1I0HNK5</accession>
<proteinExistence type="predicted"/>
<protein>
    <submittedName>
        <fullName evidence="1">Uncharacterized protein</fullName>
    </submittedName>
</protein>
<evidence type="ECO:0000313" key="1">
    <source>
        <dbReference type="EMBL" id="SET85518.1"/>
    </source>
</evidence>
<dbReference type="RefSeq" id="WP_090873168.1">
    <property type="nucleotide sequence ID" value="NZ_FOHE01000042.1"/>
</dbReference>
<name>A0A1I0HNK5_9BACI</name>